<evidence type="ECO:0000259" key="6">
    <source>
        <dbReference type="SMART" id="SM00110"/>
    </source>
</evidence>
<keyword evidence="8" id="KW-1185">Reference proteome</keyword>
<dbReference type="InterPro" id="IPR008983">
    <property type="entry name" value="Tumour_necrosis_fac-like_dom"/>
</dbReference>
<comment type="subcellular location">
    <subcellularLocation>
        <location evidence="1">Secreted</location>
        <location evidence="1">Extracellular space</location>
        <location evidence="1">Extracellular matrix</location>
    </subcellularLocation>
</comment>
<reference evidence="8" key="1">
    <citation type="journal article" date="2018" name="PLoS ONE">
        <title>Chinook salmon (Oncorhynchus tshawytscha) genome and transcriptome.</title>
        <authorList>
            <person name="Christensen K.A."/>
            <person name="Leong J.S."/>
            <person name="Sakhrani D."/>
            <person name="Biagi C.A."/>
            <person name="Minkley D.R."/>
            <person name="Withler R.E."/>
            <person name="Rondeau E.B."/>
            <person name="Koop B.F."/>
            <person name="Devlin R.H."/>
        </authorList>
    </citation>
    <scope>NUCLEOTIDE SEQUENCE [LARGE SCALE GENOMIC DNA]</scope>
</reference>
<evidence type="ECO:0000256" key="5">
    <source>
        <dbReference type="SAM" id="SignalP"/>
    </source>
</evidence>
<evidence type="ECO:0000313" key="8">
    <source>
        <dbReference type="Proteomes" id="UP000694402"/>
    </source>
</evidence>
<keyword evidence="5" id="KW-0732">Signal</keyword>
<accession>A0AAZ3SBQ8</accession>
<reference evidence="7" key="2">
    <citation type="submission" date="2025-08" db="UniProtKB">
        <authorList>
            <consortium name="Ensembl"/>
        </authorList>
    </citation>
    <scope>IDENTIFICATION</scope>
</reference>
<dbReference type="SMART" id="SM00110">
    <property type="entry name" value="C1Q"/>
    <property type="match status" value="1"/>
</dbReference>
<name>A0AAZ3SBQ8_ONCTS</name>
<dbReference type="Proteomes" id="UP000694402">
    <property type="component" value="Unassembled WGS sequence"/>
</dbReference>
<dbReference type="Pfam" id="PF00386">
    <property type="entry name" value="C1q"/>
    <property type="match status" value="2"/>
</dbReference>
<dbReference type="GeneTree" id="ENSGT00940000159591"/>
<feature type="chain" id="PRO_5044217192" description="C1q domain-containing protein" evidence="5">
    <location>
        <begin position="26"/>
        <end position="216"/>
    </location>
</feature>
<keyword evidence="3" id="KW-0272">Extracellular matrix</keyword>
<dbReference type="PANTHER" id="PTHR15427:SF28">
    <property type="entry name" value="COMPLEMENT C1Q TUMOR NECROSIS FACTOR-RELATED PROTEIN 2"/>
    <property type="match status" value="1"/>
</dbReference>
<evidence type="ECO:0000256" key="1">
    <source>
        <dbReference type="ARBA" id="ARBA00004498"/>
    </source>
</evidence>
<dbReference type="SUPFAM" id="SSF49842">
    <property type="entry name" value="TNF-like"/>
    <property type="match status" value="1"/>
</dbReference>
<evidence type="ECO:0000256" key="3">
    <source>
        <dbReference type="ARBA" id="ARBA00022530"/>
    </source>
</evidence>
<dbReference type="InterPro" id="IPR050392">
    <property type="entry name" value="Collagen/C1q_domain"/>
</dbReference>
<keyword evidence="2" id="KW-0964">Secreted</keyword>
<evidence type="ECO:0000256" key="4">
    <source>
        <dbReference type="SAM" id="MobiDB-lite"/>
    </source>
</evidence>
<feature type="region of interest" description="Disordered" evidence="4">
    <location>
        <begin position="59"/>
        <end position="95"/>
    </location>
</feature>
<evidence type="ECO:0000256" key="2">
    <source>
        <dbReference type="ARBA" id="ARBA00022525"/>
    </source>
</evidence>
<dbReference type="InterPro" id="IPR001073">
    <property type="entry name" value="C1q_dom"/>
</dbReference>
<reference evidence="7" key="3">
    <citation type="submission" date="2025-09" db="UniProtKB">
        <authorList>
            <consortium name="Ensembl"/>
        </authorList>
    </citation>
    <scope>IDENTIFICATION</scope>
</reference>
<evidence type="ECO:0000313" key="7">
    <source>
        <dbReference type="Ensembl" id="ENSOTSP00005150532.1"/>
    </source>
</evidence>
<sequence length="216" mass="24009">MWSTIMLQLSLMVCLLSITITTSQSQIQTTHPLYKKGHNITIHSSQLVCSLPRHQARWNSGAPGSQGTMGPMVTPGKDDVCRDGEKREKGGRCRHGWREGGEGWQIMAPSLAGLGGTKGDTGETGSWGMGNNYNATTGKFVCSVPGVYCFTYDITLGQQALSNRVVSGSTVLWLERQDQVWLQFFYSEQNGQFYDPFWTDSMFTGLLIYVDQEYLN</sequence>
<dbReference type="Ensembl" id="ENSOTST00005189973.1">
    <property type="protein sequence ID" value="ENSOTSP00005150532.1"/>
    <property type="gene ID" value="ENSOTSG00005048184.1"/>
</dbReference>
<feature type="compositionally biased region" description="Basic and acidic residues" evidence="4">
    <location>
        <begin position="76"/>
        <end position="95"/>
    </location>
</feature>
<dbReference type="PANTHER" id="PTHR15427">
    <property type="entry name" value="EMILIN ELASTIN MICROFIBRIL INTERFACE-LOCATED PROTEIN ELASTIN MICROFIBRIL INTERFACER"/>
    <property type="match status" value="1"/>
</dbReference>
<protein>
    <recommendedName>
        <fullName evidence="6">C1q domain-containing protein</fullName>
    </recommendedName>
</protein>
<organism evidence="7 8">
    <name type="scientific">Oncorhynchus tshawytscha</name>
    <name type="common">Chinook salmon</name>
    <name type="synonym">Salmo tshawytscha</name>
    <dbReference type="NCBI Taxonomy" id="74940"/>
    <lineage>
        <taxon>Eukaryota</taxon>
        <taxon>Metazoa</taxon>
        <taxon>Chordata</taxon>
        <taxon>Craniata</taxon>
        <taxon>Vertebrata</taxon>
        <taxon>Euteleostomi</taxon>
        <taxon>Actinopterygii</taxon>
        <taxon>Neopterygii</taxon>
        <taxon>Teleostei</taxon>
        <taxon>Protacanthopterygii</taxon>
        <taxon>Salmoniformes</taxon>
        <taxon>Salmonidae</taxon>
        <taxon>Salmoninae</taxon>
        <taxon>Oncorhynchus</taxon>
    </lineage>
</organism>
<feature type="domain" description="C1q" evidence="6">
    <location>
        <begin position="116"/>
        <end position="211"/>
    </location>
</feature>
<proteinExistence type="predicted"/>
<dbReference type="AlphaFoldDB" id="A0AAZ3SBQ8"/>
<dbReference type="Gene3D" id="2.60.120.40">
    <property type="match status" value="2"/>
</dbReference>
<feature type="signal peptide" evidence="5">
    <location>
        <begin position="1"/>
        <end position="25"/>
    </location>
</feature>